<dbReference type="EMBL" id="KI894009">
    <property type="protein sequence ID" value="OCF50713.1"/>
    <property type="molecule type" value="Genomic_DNA"/>
</dbReference>
<organism evidence="1">
    <name type="scientific">Kwoniella pini CBS 10737</name>
    <dbReference type="NCBI Taxonomy" id="1296096"/>
    <lineage>
        <taxon>Eukaryota</taxon>
        <taxon>Fungi</taxon>
        <taxon>Dikarya</taxon>
        <taxon>Basidiomycota</taxon>
        <taxon>Agaricomycotina</taxon>
        <taxon>Tremellomycetes</taxon>
        <taxon>Tremellales</taxon>
        <taxon>Cryptococcaceae</taxon>
        <taxon>Kwoniella</taxon>
    </lineage>
</organism>
<sequence length="114" mass="12843">MIEATKQRNLGLSVIAFELSIWAVPSKASGSNLEYSEIGDERNDSLHDLINEAWTTVCEIMYELPRHRLNSVRTMILDSSRVDADSAAVMPRGARRLSQAQRANFVRDLPHFPS</sequence>
<evidence type="ECO:0000313" key="1">
    <source>
        <dbReference type="EMBL" id="OCF50713.1"/>
    </source>
</evidence>
<reference evidence="1" key="2">
    <citation type="submission" date="2016-07" db="EMBL/GenBank/DDBJ databases">
        <title>Evolution of pathogenesis and genome organization in the Tremellales.</title>
        <authorList>
            <person name="Cuomo C."/>
            <person name="Litvintseva A."/>
            <person name="Heitman J."/>
            <person name="Chen Y."/>
            <person name="Sun S."/>
            <person name="Springer D."/>
            <person name="Dromer F."/>
            <person name="Young S."/>
            <person name="Zeng Q."/>
            <person name="Chapman S."/>
            <person name="Gujja S."/>
            <person name="Saif S."/>
            <person name="Birren B."/>
        </authorList>
    </citation>
    <scope>NUCLEOTIDE SEQUENCE</scope>
    <source>
        <strain evidence="1">CBS 10737</strain>
    </source>
</reference>
<name>A0A1B9I5A0_9TREE</name>
<protein>
    <submittedName>
        <fullName evidence="1">Uncharacterized protein</fullName>
    </submittedName>
</protein>
<dbReference type="AlphaFoldDB" id="A0A1B9I5A0"/>
<accession>A0A1B9I5A0</accession>
<gene>
    <name evidence="1" type="ORF">I206_02769</name>
</gene>
<reference evidence="1" key="1">
    <citation type="submission" date="2013-07" db="EMBL/GenBank/DDBJ databases">
        <title>The Genome Sequence of Cryptococcus pinus CBS10737.</title>
        <authorList>
            <consortium name="The Broad Institute Genome Sequencing Platform"/>
            <person name="Cuomo C."/>
            <person name="Litvintseva A."/>
            <person name="Chen Y."/>
            <person name="Heitman J."/>
            <person name="Sun S."/>
            <person name="Springer D."/>
            <person name="Dromer F."/>
            <person name="Young S.K."/>
            <person name="Zeng Q."/>
            <person name="Gargeya S."/>
            <person name="Fitzgerald M."/>
            <person name="Abouelleil A."/>
            <person name="Alvarado L."/>
            <person name="Berlin A.M."/>
            <person name="Chapman S.B."/>
            <person name="Dewar J."/>
            <person name="Goldberg J."/>
            <person name="Griggs A."/>
            <person name="Gujja S."/>
            <person name="Hansen M."/>
            <person name="Howarth C."/>
            <person name="Imamovic A."/>
            <person name="Larimer J."/>
            <person name="McCowan C."/>
            <person name="Murphy C."/>
            <person name="Pearson M."/>
            <person name="Priest M."/>
            <person name="Roberts A."/>
            <person name="Saif S."/>
            <person name="Shea T."/>
            <person name="Sykes S."/>
            <person name="Wortman J."/>
            <person name="Nusbaum C."/>
            <person name="Birren B."/>
        </authorList>
    </citation>
    <scope>NUCLEOTIDE SEQUENCE [LARGE SCALE GENOMIC DNA]</scope>
    <source>
        <strain evidence="1">CBS 10737</strain>
    </source>
</reference>
<proteinExistence type="predicted"/>